<comment type="caution">
    <text evidence="1">The sequence shown here is derived from an EMBL/GenBank/DDBJ whole genome shotgun (WGS) entry which is preliminary data.</text>
</comment>
<dbReference type="RefSeq" id="WP_209707043.1">
    <property type="nucleotide sequence ID" value="NZ_JAGIOO010000001.1"/>
</dbReference>
<proteinExistence type="predicted"/>
<dbReference type="InterPro" id="IPR009776">
    <property type="entry name" value="Spore_0_M"/>
</dbReference>
<evidence type="ECO:0000313" key="2">
    <source>
        <dbReference type="Proteomes" id="UP001519363"/>
    </source>
</evidence>
<dbReference type="PANTHER" id="PTHR40053">
    <property type="entry name" value="SPORULATION-CONTROL PROTEIN SPO0M"/>
    <property type="match status" value="1"/>
</dbReference>
<gene>
    <name evidence="1" type="ORF">JOF53_003166</name>
</gene>
<dbReference type="Proteomes" id="UP001519363">
    <property type="component" value="Unassembled WGS sequence"/>
</dbReference>
<protein>
    <submittedName>
        <fullName evidence="1">Sporulation-control protein</fullName>
    </submittedName>
</protein>
<dbReference type="EMBL" id="JAGIOO010000001">
    <property type="protein sequence ID" value="MBP2474294.1"/>
    <property type="molecule type" value="Genomic_DNA"/>
</dbReference>
<dbReference type="Pfam" id="PF07070">
    <property type="entry name" value="Spo0M"/>
    <property type="match status" value="1"/>
</dbReference>
<sequence length="333" mass="35447">MFKRMLQAFGVGGPTVDTVLHDPNCRPGGVLSGEVRLAGGSHDVDIDHVTLSLVTRVEVEHGDHEGTRNAEFARLGVAGRFSLRAGEQRSIPFQFQVPWETPVTIVGNAPLRGMSVGVRTELAVAKAVDKGDLDAVYVHPLPSQEAVLEAFGRLGFQFRSADVEAGYLHGVRQEIGFYQEIEFYPPQQYAGRLNEVELTFVASAHELAIVLEADKRGGLFRASGDAFGRFHVSHQEAERTDWAAHIDGWLGQAAGRMAQHYGSQGYGQHGGYPQQHGGYGQPGQYGGGHHGGHRGGGMGMGGMVAAGAAGVAGGFIAAEVADEIGDAFFGDED</sequence>
<organism evidence="1 2">
    <name type="scientific">Crossiella equi</name>
    <dbReference type="NCBI Taxonomy" id="130796"/>
    <lineage>
        <taxon>Bacteria</taxon>
        <taxon>Bacillati</taxon>
        <taxon>Actinomycetota</taxon>
        <taxon>Actinomycetes</taxon>
        <taxon>Pseudonocardiales</taxon>
        <taxon>Pseudonocardiaceae</taxon>
        <taxon>Crossiella</taxon>
    </lineage>
</organism>
<keyword evidence="2" id="KW-1185">Reference proteome</keyword>
<dbReference type="PANTHER" id="PTHR40053:SF1">
    <property type="entry name" value="SPORULATION-CONTROL PROTEIN SPO0M"/>
    <property type="match status" value="1"/>
</dbReference>
<reference evidence="1 2" key="1">
    <citation type="submission" date="2021-03" db="EMBL/GenBank/DDBJ databases">
        <title>Sequencing the genomes of 1000 actinobacteria strains.</title>
        <authorList>
            <person name="Klenk H.-P."/>
        </authorList>
    </citation>
    <scope>NUCLEOTIDE SEQUENCE [LARGE SCALE GENOMIC DNA]</scope>
    <source>
        <strain evidence="1 2">DSM 44580</strain>
    </source>
</reference>
<accession>A0ABS5ADK0</accession>
<name>A0ABS5ADK0_9PSEU</name>
<evidence type="ECO:0000313" key="1">
    <source>
        <dbReference type="EMBL" id="MBP2474294.1"/>
    </source>
</evidence>